<accession>A0A286ULT0</accession>
<dbReference type="PANTHER" id="PTHR36050:SF1">
    <property type="entry name" value="O-FUCOSYLTRANSFERASE 30"/>
    <property type="match status" value="1"/>
</dbReference>
<name>A0A286ULT0_9AGAM</name>
<dbReference type="STRING" id="2282107.A0A286ULT0"/>
<dbReference type="Gene3D" id="3.40.50.11340">
    <property type="match status" value="1"/>
</dbReference>
<dbReference type="OrthoDB" id="1882547at2759"/>
<reference evidence="5 6" key="1">
    <citation type="journal article" date="2017" name="Mol. Ecol.">
        <title>Comparative and population genomic landscape of Phellinus noxius: A hypervariable fungus causing root rot in trees.</title>
        <authorList>
            <person name="Chung C.L."/>
            <person name="Lee T.J."/>
            <person name="Akiba M."/>
            <person name="Lee H.H."/>
            <person name="Kuo T.H."/>
            <person name="Liu D."/>
            <person name="Ke H.M."/>
            <person name="Yokoi T."/>
            <person name="Roa M.B."/>
            <person name="Lu M.J."/>
            <person name="Chang Y.Y."/>
            <person name="Ann P.J."/>
            <person name="Tsai J.N."/>
            <person name="Chen C.Y."/>
            <person name="Tzean S.S."/>
            <person name="Ota Y."/>
            <person name="Hattori T."/>
            <person name="Sahashi N."/>
            <person name="Liou R.F."/>
            <person name="Kikuchi T."/>
            <person name="Tsai I.J."/>
        </authorList>
    </citation>
    <scope>NUCLEOTIDE SEQUENCE [LARGE SCALE GENOMIC DNA]</scope>
    <source>
        <strain evidence="5 6">FFPRI411160</strain>
    </source>
</reference>
<organism evidence="5 6">
    <name type="scientific">Pyrrhoderma noxium</name>
    <dbReference type="NCBI Taxonomy" id="2282107"/>
    <lineage>
        <taxon>Eukaryota</taxon>
        <taxon>Fungi</taxon>
        <taxon>Dikarya</taxon>
        <taxon>Basidiomycota</taxon>
        <taxon>Agaricomycotina</taxon>
        <taxon>Agaricomycetes</taxon>
        <taxon>Hymenochaetales</taxon>
        <taxon>Hymenochaetaceae</taxon>
        <taxon>Pyrrhoderma</taxon>
    </lineage>
</organism>
<keyword evidence="4" id="KW-0812">Transmembrane</keyword>
<protein>
    <submittedName>
        <fullName evidence="5">Uncharacterized protein</fullName>
    </submittedName>
</protein>
<dbReference type="InParanoid" id="A0A286ULT0"/>
<dbReference type="EMBL" id="NBII01000003">
    <property type="protein sequence ID" value="PAV20576.1"/>
    <property type="molecule type" value="Genomic_DNA"/>
</dbReference>
<dbReference type="AlphaFoldDB" id="A0A286ULT0"/>
<dbReference type="Pfam" id="PF10250">
    <property type="entry name" value="O-FucT"/>
    <property type="match status" value="1"/>
</dbReference>
<dbReference type="Proteomes" id="UP000217199">
    <property type="component" value="Unassembled WGS sequence"/>
</dbReference>
<keyword evidence="3" id="KW-0119">Carbohydrate metabolism</keyword>
<keyword evidence="1" id="KW-0808">Transferase</keyword>
<dbReference type="InterPro" id="IPR019378">
    <property type="entry name" value="GDP-Fuc_O-FucTrfase"/>
</dbReference>
<evidence type="ECO:0000256" key="2">
    <source>
        <dbReference type="ARBA" id="ARBA00023253"/>
    </source>
</evidence>
<dbReference type="Gene3D" id="3.40.50.11350">
    <property type="match status" value="1"/>
</dbReference>
<keyword evidence="6" id="KW-1185">Reference proteome</keyword>
<evidence type="ECO:0000256" key="1">
    <source>
        <dbReference type="ARBA" id="ARBA00022679"/>
    </source>
</evidence>
<gene>
    <name evidence="5" type="ORF">PNOK_0320300</name>
</gene>
<keyword evidence="4" id="KW-0472">Membrane</keyword>
<evidence type="ECO:0000313" key="6">
    <source>
        <dbReference type="Proteomes" id="UP000217199"/>
    </source>
</evidence>
<dbReference type="PANTHER" id="PTHR36050">
    <property type="entry name" value="O-FUCOSYLTRANSFERASE 30"/>
    <property type="match status" value="1"/>
</dbReference>
<keyword evidence="4" id="KW-1133">Transmembrane helix</keyword>
<keyword evidence="2" id="KW-0294">Fucose metabolism</keyword>
<dbReference type="GO" id="GO:0016740">
    <property type="term" value="F:transferase activity"/>
    <property type="evidence" value="ECO:0007669"/>
    <property type="project" value="UniProtKB-KW"/>
</dbReference>
<feature type="transmembrane region" description="Helical" evidence="4">
    <location>
        <begin position="66"/>
        <end position="86"/>
    </location>
</feature>
<comment type="caution">
    <text evidence="5">The sequence shown here is derived from an EMBL/GenBank/DDBJ whole genome shotgun (WGS) entry which is preliminary data.</text>
</comment>
<proteinExistence type="predicted"/>
<evidence type="ECO:0000313" key="5">
    <source>
        <dbReference type="EMBL" id="PAV20576.1"/>
    </source>
</evidence>
<evidence type="ECO:0000256" key="3">
    <source>
        <dbReference type="ARBA" id="ARBA00023277"/>
    </source>
</evidence>
<dbReference type="GO" id="GO:0006004">
    <property type="term" value="P:fucose metabolic process"/>
    <property type="evidence" value="ECO:0007669"/>
    <property type="project" value="UniProtKB-KW"/>
</dbReference>
<evidence type="ECO:0000256" key="4">
    <source>
        <dbReference type="SAM" id="Phobius"/>
    </source>
</evidence>
<sequence>MRTYAHKRSFNTPTIENGLKEKLDSFSPDYNQDHLALNSKLRNVTSKTRYHVSQTFTSSRTKSTHVLVIILSTALTVMIICNLYFFSVNTQTDIIKTNSSTNDQFLHMLYFNSNNENSLPAIKYRVDSAKYLAYLPHSGFHNQRIALENALVMARVLNRTLLVPPVRLGRTITYYPFDHLYDLNSLSGKDGLGHCADTSLWKTLPIECSDYYEYTMVPWGWLSNTSSLFSEQPVIERWNMSDIWLHDALGIPENDTFFIKDKGPYDYRYVDADPLDMPGVRFKKVISMALLSQLPHRLIHVGTLFASNRLRLRRPQNLIFRKEVRQSMAFANNILNDLSDSIGTKMGGKYVSVHIRIGDGNFERKSEKNVRLIWWKLMTEVLDLDELTVQKIENDVTGLTYSSPPSTFHEEEKIREPSDLPQISLTGKASTQLTCRQQLHRDTKLAILNVPLYISTDVRNPSSHPLLKRFYDTFPCTFTFNDFPQEGGSLSLLKSSYDGLPMKNFLLPFVDAVVSGRALSVVGTEGSTFSQFVQDILWRQYHGLEIVERG</sequence>